<sequence length="351" mass="40447">MMEIFVVNIILVLFYAVLINCIPHVSTAKKNKLFIVICGIQLFIIHCFKDFSSLSDLTNYVGGYNYISQSKISQIFDIDFSVRFEPGWIILNKILSYISDNYLILFAVTSFVIILGYSKLILLYSAIPWLSVFLFLTYIFIPSLYILRQHLALAILLFSLPYIVKRRFLKFLLVVLLAISMHFTAIVFLIAYFIYPVTIGKKFWITFATFVFVSRFLIAPLLLYLMSMNEGYARYLDYLATNSTDFFISLCVLGLFVYSTKVSRLEGIYKLFFLLYCAAIIIAIGGIGVPMVGRFNLYFLVFAIILIPNALIKIQLPLRCLVIVCVMYFFLKLAFSESSITEHGNFRLLFM</sequence>
<organism evidence="2">
    <name type="scientific">Bacteroides intestinalis</name>
    <dbReference type="NCBI Taxonomy" id="329854"/>
    <lineage>
        <taxon>Bacteria</taxon>
        <taxon>Pseudomonadati</taxon>
        <taxon>Bacteroidota</taxon>
        <taxon>Bacteroidia</taxon>
        <taxon>Bacteroidales</taxon>
        <taxon>Bacteroidaceae</taxon>
        <taxon>Bacteroides</taxon>
    </lineage>
</organism>
<feature type="transmembrane region" description="Helical" evidence="1">
    <location>
        <begin position="94"/>
        <end position="114"/>
    </location>
</feature>
<dbReference type="AlphaFoldDB" id="A0A6N2WLZ8"/>
<feature type="transmembrane region" description="Helical" evidence="1">
    <location>
        <begin position="295"/>
        <end position="312"/>
    </location>
</feature>
<dbReference type="Pfam" id="PF14897">
    <property type="entry name" value="EpsG"/>
    <property type="match status" value="1"/>
</dbReference>
<keyword evidence="1 2" id="KW-0812">Transmembrane</keyword>
<dbReference type="EMBL" id="CACRSU010000047">
    <property type="protein sequence ID" value="VYT43535.1"/>
    <property type="molecule type" value="Genomic_DNA"/>
</dbReference>
<name>A0A6N2WLZ8_9BACE</name>
<keyword evidence="1" id="KW-1133">Transmembrane helix</keyword>
<feature type="transmembrane region" description="Helical" evidence="1">
    <location>
        <begin position="33"/>
        <end position="51"/>
    </location>
</feature>
<reference evidence="2" key="1">
    <citation type="submission" date="2019-11" db="EMBL/GenBank/DDBJ databases">
        <authorList>
            <person name="Feng L."/>
        </authorList>
    </citation>
    <scope>NUCLEOTIDE SEQUENCE</scope>
    <source>
        <strain evidence="2">BintestinalisLFYP9</strain>
    </source>
</reference>
<keyword evidence="1" id="KW-0472">Membrane</keyword>
<feature type="transmembrane region" description="Helical" evidence="1">
    <location>
        <begin position="203"/>
        <end position="226"/>
    </location>
</feature>
<evidence type="ECO:0000256" key="1">
    <source>
        <dbReference type="SAM" id="Phobius"/>
    </source>
</evidence>
<feature type="transmembrane region" description="Helical" evidence="1">
    <location>
        <begin position="238"/>
        <end position="259"/>
    </location>
</feature>
<feature type="transmembrane region" description="Helical" evidence="1">
    <location>
        <begin position="121"/>
        <end position="141"/>
    </location>
</feature>
<protein>
    <submittedName>
        <fullName evidence="2">Transmembrane protein EpsG</fullName>
    </submittedName>
</protein>
<dbReference type="InterPro" id="IPR049458">
    <property type="entry name" value="EpsG-like"/>
</dbReference>
<feature type="transmembrane region" description="Helical" evidence="1">
    <location>
        <begin position="171"/>
        <end position="197"/>
    </location>
</feature>
<accession>A0A6N2WLZ8</accession>
<dbReference type="RefSeq" id="WP_138292878.1">
    <property type="nucleotide sequence ID" value="NZ_BAABZC010000003.1"/>
</dbReference>
<evidence type="ECO:0000313" key="2">
    <source>
        <dbReference type="EMBL" id="VYT43535.1"/>
    </source>
</evidence>
<feature type="transmembrane region" description="Helical" evidence="1">
    <location>
        <begin position="6"/>
        <end position="26"/>
    </location>
</feature>
<gene>
    <name evidence="2" type="primary">epsG</name>
    <name evidence="2" type="ORF">BILFYP9_03625</name>
</gene>
<feature type="transmembrane region" description="Helical" evidence="1">
    <location>
        <begin position="147"/>
        <end position="164"/>
    </location>
</feature>
<proteinExistence type="predicted"/>
<feature type="transmembrane region" description="Helical" evidence="1">
    <location>
        <begin position="271"/>
        <end position="288"/>
    </location>
</feature>